<keyword evidence="1 4" id="KW-0378">Hydrolase</keyword>
<dbReference type="PANTHER" id="PTHR30404:SF0">
    <property type="entry name" value="N-ACETYLMURAMOYL-L-ALANINE AMIDASE AMIC"/>
    <property type="match status" value="1"/>
</dbReference>
<dbReference type="GO" id="GO:0008745">
    <property type="term" value="F:N-acetylmuramoyl-L-alanine amidase activity"/>
    <property type="evidence" value="ECO:0007669"/>
    <property type="project" value="UniProtKB-EC"/>
</dbReference>
<evidence type="ECO:0000256" key="2">
    <source>
        <dbReference type="SAM" id="MobiDB-lite"/>
    </source>
</evidence>
<sequence length="240" mass="25866">MLVCLDPGHGGSDPGATYGTLYEKTLTLALVLALGRRLVDTYSVDVMYTRQDDRFVGLSERARIANDARANFFLSIHINAGGGEGYEDYIYPGTEKGATGRIRDVLHDYIAHFLQKLGVADRGKKEADFAVLRETVMDAVLLEVLFIDSAKDRALLVSPEFQDQFAAAAAAGLADALQLPLRGTPTPAPTPAPTSSPGPEVLYRVQVGAFHDRQRADALAAELRQKGYPAIVLPESVAGH</sequence>
<dbReference type="PROSITE" id="PS51724">
    <property type="entry name" value="SPOR"/>
    <property type="match status" value="1"/>
</dbReference>
<dbReference type="InterPro" id="IPR002508">
    <property type="entry name" value="MurNAc-LAA_cat"/>
</dbReference>
<feature type="domain" description="SPOR" evidence="3">
    <location>
        <begin position="197"/>
        <end position="240"/>
    </location>
</feature>
<gene>
    <name evidence="4" type="primary">cwlM</name>
    <name evidence="4" type="ORF">COOX1_2307</name>
</gene>
<feature type="region of interest" description="Disordered" evidence="2">
    <location>
        <begin position="180"/>
        <end position="199"/>
    </location>
</feature>
<dbReference type="EC" id="3.5.1.28" evidence="4"/>
<reference evidence="4 5" key="1">
    <citation type="submission" date="2020-04" db="EMBL/GenBank/DDBJ databases">
        <authorList>
            <person name="Hogendoorn C."/>
        </authorList>
    </citation>
    <scope>NUCLEOTIDE SEQUENCE [LARGE SCALE GENOMIC DNA]</scope>
    <source>
        <strain evidence="4">COOX1</strain>
    </source>
</reference>
<dbReference type="GO" id="GO:0042834">
    <property type="term" value="F:peptidoglycan binding"/>
    <property type="evidence" value="ECO:0007669"/>
    <property type="project" value="InterPro"/>
</dbReference>
<dbReference type="SMART" id="SM00646">
    <property type="entry name" value="Ami_3"/>
    <property type="match status" value="1"/>
</dbReference>
<dbReference type="GO" id="GO:0009253">
    <property type="term" value="P:peptidoglycan catabolic process"/>
    <property type="evidence" value="ECO:0007669"/>
    <property type="project" value="InterPro"/>
</dbReference>
<dbReference type="Proteomes" id="UP000502196">
    <property type="component" value="Chromosome"/>
</dbReference>
<dbReference type="InterPro" id="IPR007730">
    <property type="entry name" value="SPOR-like_dom"/>
</dbReference>
<dbReference type="InterPro" id="IPR050695">
    <property type="entry name" value="N-acetylmuramoyl_amidase_3"/>
</dbReference>
<dbReference type="Pfam" id="PF01520">
    <property type="entry name" value="Amidase_3"/>
    <property type="match status" value="1"/>
</dbReference>
<accession>A0A6F9EA69</accession>
<evidence type="ECO:0000256" key="1">
    <source>
        <dbReference type="ARBA" id="ARBA00022801"/>
    </source>
</evidence>
<dbReference type="Gene3D" id="3.40.630.40">
    <property type="entry name" value="Zn-dependent exopeptidases"/>
    <property type="match status" value="1"/>
</dbReference>
<name>A0A6F9EA69_9BACL</name>
<dbReference type="EMBL" id="LR792683">
    <property type="protein sequence ID" value="CAB3394224.1"/>
    <property type="molecule type" value="Genomic_DNA"/>
</dbReference>
<evidence type="ECO:0000313" key="5">
    <source>
        <dbReference type="Proteomes" id="UP000502196"/>
    </source>
</evidence>
<dbReference type="RefSeq" id="WP_170085926.1">
    <property type="nucleotide sequence ID" value="NZ_CP047971.1"/>
</dbReference>
<dbReference type="CDD" id="cd02696">
    <property type="entry name" value="MurNAc-LAA"/>
    <property type="match status" value="1"/>
</dbReference>
<dbReference type="AlphaFoldDB" id="A0A6F9EA69"/>
<evidence type="ECO:0000259" key="3">
    <source>
        <dbReference type="PROSITE" id="PS51724"/>
    </source>
</evidence>
<dbReference type="SUPFAM" id="SSF53187">
    <property type="entry name" value="Zn-dependent exopeptidases"/>
    <property type="match status" value="1"/>
</dbReference>
<proteinExistence type="predicted"/>
<evidence type="ECO:0000313" key="4">
    <source>
        <dbReference type="EMBL" id="CAB3394224.1"/>
    </source>
</evidence>
<organism evidence="4 5">
    <name type="scientific">Kyrpidia spormannii</name>
    <dbReference type="NCBI Taxonomy" id="2055160"/>
    <lineage>
        <taxon>Bacteria</taxon>
        <taxon>Bacillati</taxon>
        <taxon>Bacillota</taxon>
        <taxon>Bacilli</taxon>
        <taxon>Bacillales</taxon>
        <taxon>Alicyclobacillaceae</taxon>
        <taxon>Kyrpidia</taxon>
    </lineage>
</organism>
<dbReference type="GO" id="GO:0030288">
    <property type="term" value="C:outer membrane-bounded periplasmic space"/>
    <property type="evidence" value="ECO:0007669"/>
    <property type="project" value="TreeGrafter"/>
</dbReference>
<dbReference type="SUPFAM" id="SSF110997">
    <property type="entry name" value="Sporulation related repeat"/>
    <property type="match status" value="1"/>
</dbReference>
<dbReference type="PANTHER" id="PTHR30404">
    <property type="entry name" value="N-ACETYLMURAMOYL-L-ALANINE AMIDASE"/>
    <property type="match status" value="1"/>
</dbReference>
<protein>
    <submittedName>
        <fullName evidence="4">N-acetylmuramoyl-L-alanine amidase CwlM</fullName>
        <ecNumber evidence="4">3.5.1.28</ecNumber>
    </submittedName>
</protein>
<dbReference type="InterPro" id="IPR036680">
    <property type="entry name" value="SPOR-like_sf"/>
</dbReference>
<feature type="compositionally biased region" description="Pro residues" evidence="2">
    <location>
        <begin position="186"/>
        <end position="196"/>
    </location>
</feature>
<dbReference type="Pfam" id="PF05036">
    <property type="entry name" value="SPOR"/>
    <property type="match status" value="1"/>
</dbReference>